<organism evidence="1 2">
    <name type="scientific">Candidatus Nitrospira kreftii</name>
    <dbReference type="NCBI Taxonomy" id="2652173"/>
    <lineage>
        <taxon>Bacteria</taxon>
        <taxon>Pseudomonadati</taxon>
        <taxon>Nitrospirota</taxon>
        <taxon>Nitrospiria</taxon>
        <taxon>Nitrospirales</taxon>
        <taxon>Nitrospiraceae</taxon>
        <taxon>Nitrospira</taxon>
    </lineage>
</organism>
<evidence type="ECO:0000313" key="1">
    <source>
        <dbReference type="EMBL" id="QPD04041.1"/>
    </source>
</evidence>
<name>A0A7S8FE49_9BACT</name>
<sequence>MTVEPVIGEPEIFEQALNEYGLVLTGQITPEQFTQDSLLVMSLKHEMRLAQVRVESQKELLQLQTTIIAQKDHLIEKLTDSIAAALSPPRSNLVNVTVSPVITSSMNVQVGVSTSLGDICRDLKELSNAITNSDEIATNIEAIRQEVERVQTTGYDSVKITSAINKLEQFLQKISNAGSMIGKTIEKAERGIALAQRLATHYNDLAQWLGLPQIPKPFL</sequence>
<dbReference type="KEGG" id="nkf:Nkreftii_001815"/>
<proteinExistence type="predicted"/>
<gene>
    <name evidence="1" type="ORF">Nkreftii_001815</name>
</gene>
<dbReference type="AlphaFoldDB" id="A0A7S8FE49"/>
<dbReference type="Proteomes" id="UP000593737">
    <property type="component" value="Chromosome"/>
</dbReference>
<protein>
    <submittedName>
        <fullName evidence="1">Uncharacterized protein</fullName>
    </submittedName>
</protein>
<reference evidence="1 2" key="1">
    <citation type="journal article" date="2020" name="ISME J.">
        <title>Enrichment and physiological characterization of a novel comammox Nitrospira indicates ammonium inhibition of complete nitrification.</title>
        <authorList>
            <person name="Sakoula D."/>
            <person name="Koch H."/>
            <person name="Frank J."/>
            <person name="Jetten M.S.M."/>
            <person name="van Kessel M.A.H.J."/>
            <person name="Lucker S."/>
        </authorList>
    </citation>
    <scope>NUCLEOTIDE SEQUENCE [LARGE SCALE GENOMIC DNA]</scope>
    <source>
        <strain evidence="1">Comreactor17</strain>
    </source>
</reference>
<evidence type="ECO:0000313" key="2">
    <source>
        <dbReference type="Proteomes" id="UP000593737"/>
    </source>
</evidence>
<dbReference type="EMBL" id="CP047423">
    <property type="protein sequence ID" value="QPD04041.1"/>
    <property type="molecule type" value="Genomic_DNA"/>
</dbReference>
<accession>A0A7S8FE49</accession>